<evidence type="ECO:0000313" key="3">
    <source>
        <dbReference type="Proteomes" id="UP001589575"/>
    </source>
</evidence>
<keyword evidence="3" id="KW-1185">Reference proteome</keyword>
<dbReference type="Proteomes" id="UP001589575">
    <property type="component" value="Unassembled WGS sequence"/>
</dbReference>
<feature type="region of interest" description="Disordered" evidence="1">
    <location>
        <begin position="1"/>
        <end position="93"/>
    </location>
</feature>
<evidence type="ECO:0000313" key="2">
    <source>
        <dbReference type="EMBL" id="MFB9071704.1"/>
    </source>
</evidence>
<dbReference type="EMBL" id="JBHMFI010000001">
    <property type="protein sequence ID" value="MFB9071704.1"/>
    <property type="molecule type" value="Genomic_DNA"/>
</dbReference>
<feature type="region of interest" description="Disordered" evidence="1">
    <location>
        <begin position="115"/>
        <end position="150"/>
    </location>
</feature>
<feature type="compositionally biased region" description="Low complexity" evidence="1">
    <location>
        <begin position="135"/>
        <end position="150"/>
    </location>
</feature>
<proteinExistence type="predicted"/>
<accession>A0ABV5FZ67</accession>
<name>A0ABV5FZ67_9MICC</name>
<gene>
    <name evidence="2" type="ORF">ACFFX0_11010</name>
</gene>
<organism evidence="2 3">
    <name type="scientific">Citricoccus parietis</name>
    <dbReference type="NCBI Taxonomy" id="592307"/>
    <lineage>
        <taxon>Bacteria</taxon>
        <taxon>Bacillati</taxon>
        <taxon>Actinomycetota</taxon>
        <taxon>Actinomycetes</taxon>
        <taxon>Micrococcales</taxon>
        <taxon>Micrococcaceae</taxon>
        <taxon>Citricoccus</taxon>
    </lineage>
</organism>
<comment type="caution">
    <text evidence="2">The sequence shown here is derived from an EMBL/GenBank/DDBJ whole genome shotgun (WGS) entry which is preliminary data.</text>
</comment>
<evidence type="ECO:0000256" key="1">
    <source>
        <dbReference type="SAM" id="MobiDB-lite"/>
    </source>
</evidence>
<reference evidence="2 3" key="1">
    <citation type="submission" date="2024-09" db="EMBL/GenBank/DDBJ databases">
        <authorList>
            <person name="Sun Q."/>
            <person name="Mori K."/>
        </authorList>
    </citation>
    <scope>NUCLEOTIDE SEQUENCE [LARGE SCALE GENOMIC DNA]</scope>
    <source>
        <strain evidence="2 3">CCM 7609</strain>
    </source>
</reference>
<protein>
    <submittedName>
        <fullName evidence="2">Uncharacterized protein</fullName>
    </submittedName>
</protein>
<sequence length="150" mass="15286">MTVPATSATIPRVRAKTYSTSAPTATVIPRAPECGSRSSSPVRPNTRATAHPVAAATGRKRARSFSQGKEGHKEGQEDEADKEAGSLPALGISRPVETAISQAATDRVSSRIKAAAADVGNRAAGSQPPVRSNQALATTTSPTAPASTAQ</sequence>
<feature type="compositionally biased region" description="Low complexity" evidence="1">
    <location>
        <begin position="115"/>
        <end position="124"/>
    </location>
</feature>
<feature type="compositionally biased region" description="Polar residues" evidence="1">
    <location>
        <begin position="36"/>
        <end position="48"/>
    </location>
</feature>